<protein>
    <recommendedName>
        <fullName evidence="4">Secreted protein</fullName>
    </recommendedName>
</protein>
<evidence type="ECO:0000256" key="1">
    <source>
        <dbReference type="SAM" id="SignalP"/>
    </source>
</evidence>
<evidence type="ECO:0000313" key="3">
    <source>
        <dbReference type="Proteomes" id="UP001234178"/>
    </source>
</evidence>
<accession>A0ABR0AAJ4</accession>
<keyword evidence="3" id="KW-1185">Reference proteome</keyword>
<gene>
    <name evidence="2" type="ORF">OUZ56_007618</name>
</gene>
<reference evidence="2 3" key="1">
    <citation type="journal article" date="2023" name="Nucleic Acids Res.">
        <title>The hologenome of Daphnia magna reveals possible DNA methylation and microbiome-mediated evolution of the host genome.</title>
        <authorList>
            <person name="Chaturvedi A."/>
            <person name="Li X."/>
            <person name="Dhandapani V."/>
            <person name="Marshall H."/>
            <person name="Kissane S."/>
            <person name="Cuenca-Cambronero M."/>
            <person name="Asole G."/>
            <person name="Calvet F."/>
            <person name="Ruiz-Romero M."/>
            <person name="Marangio P."/>
            <person name="Guigo R."/>
            <person name="Rago D."/>
            <person name="Mirbahai L."/>
            <person name="Eastwood N."/>
            <person name="Colbourne J.K."/>
            <person name="Zhou J."/>
            <person name="Mallon E."/>
            <person name="Orsini L."/>
        </authorList>
    </citation>
    <scope>NUCLEOTIDE SEQUENCE [LARGE SCALE GENOMIC DNA]</scope>
    <source>
        <strain evidence="2">LRV0_1</strain>
    </source>
</reference>
<keyword evidence="1" id="KW-0732">Signal</keyword>
<evidence type="ECO:0008006" key="4">
    <source>
        <dbReference type="Google" id="ProtNLM"/>
    </source>
</evidence>
<feature type="chain" id="PRO_5045399395" description="Secreted protein" evidence="1">
    <location>
        <begin position="23"/>
        <end position="81"/>
    </location>
</feature>
<dbReference type="Proteomes" id="UP001234178">
    <property type="component" value="Unassembled WGS sequence"/>
</dbReference>
<sequence>MDFHITHSSIAHTFLFASLSHALSSCSPINRPTSSRTALLLVLCSYAKVASRSNDHVCHTHLLVICSKNKVGTLVWRSRLV</sequence>
<feature type="signal peptide" evidence="1">
    <location>
        <begin position="1"/>
        <end position="22"/>
    </location>
</feature>
<dbReference type="EMBL" id="JAOYFB010000037">
    <property type="protein sequence ID" value="KAK4022136.1"/>
    <property type="molecule type" value="Genomic_DNA"/>
</dbReference>
<comment type="caution">
    <text evidence="2">The sequence shown here is derived from an EMBL/GenBank/DDBJ whole genome shotgun (WGS) entry which is preliminary data.</text>
</comment>
<name>A0ABR0AAJ4_9CRUS</name>
<proteinExistence type="predicted"/>
<organism evidence="2 3">
    <name type="scientific">Daphnia magna</name>
    <dbReference type="NCBI Taxonomy" id="35525"/>
    <lineage>
        <taxon>Eukaryota</taxon>
        <taxon>Metazoa</taxon>
        <taxon>Ecdysozoa</taxon>
        <taxon>Arthropoda</taxon>
        <taxon>Crustacea</taxon>
        <taxon>Branchiopoda</taxon>
        <taxon>Diplostraca</taxon>
        <taxon>Cladocera</taxon>
        <taxon>Anomopoda</taxon>
        <taxon>Daphniidae</taxon>
        <taxon>Daphnia</taxon>
    </lineage>
</organism>
<evidence type="ECO:0000313" key="2">
    <source>
        <dbReference type="EMBL" id="KAK4022136.1"/>
    </source>
</evidence>